<evidence type="ECO:0000313" key="3">
    <source>
        <dbReference type="RefSeq" id="XP_039127845.1"/>
    </source>
</evidence>
<accession>A0AB40BKB3</accession>
<dbReference type="RefSeq" id="XP_039127845.1">
    <property type="nucleotide sequence ID" value="XM_039271911.1"/>
</dbReference>
<dbReference type="Proteomes" id="UP001515500">
    <property type="component" value="Chromosome 6"/>
</dbReference>
<feature type="compositionally biased region" description="Polar residues" evidence="1">
    <location>
        <begin position="11"/>
        <end position="22"/>
    </location>
</feature>
<evidence type="ECO:0000256" key="1">
    <source>
        <dbReference type="SAM" id="MobiDB-lite"/>
    </source>
</evidence>
<dbReference type="GeneID" id="120263932"/>
<protein>
    <submittedName>
        <fullName evidence="3">Uncharacterized protein LOC120263932</fullName>
    </submittedName>
</protein>
<proteinExistence type="predicted"/>
<keyword evidence="2" id="KW-1185">Reference proteome</keyword>
<gene>
    <name evidence="3" type="primary">LOC120263932</name>
</gene>
<dbReference type="AlphaFoldDB" id="A0AB40BKB3"/>
<name>A0AB40BKB3_DIOCR</name>
<evidence type="ECO:0000313" key="2">
    <source>
        <dbReference type="Proteomes" id="UP001515500"/>
    </source>
</evidence>
<organism evidence="2 3">
    <name type="scientific">Dioscorea cayennensis subsp. rotundata</name>
    <name type="common">White Guinea yam</name>
    <name type="synonym">Dioscorea rotundata</name>
    <dbReference type="NCBI Taxonomy" id="55577"/>
    <lineage>
        <taxon>Eukaryota</taxon>
        <taxon>Viridiplantae</taxon>
        <taxon>Streptophyta</taxon>
        <taxon>Embryophyta</taxon>
        <taxon>Tracheophyta</taxon>
        <taxon>Spermatophyta</taxon>
        <taxon>Magnoliopsida</taxon>
        <taxon>Liliopsida</taxon>
        <taxon>Dioscoreales</taxon>
        <taxon>Dioscoreaceae</taxon>
        <taxon>Dioscorea</taxon>
    </lineage>
</organism>
<reference evidence="3" key="1">
    <citation type="submission" date="2025-08" db="UniProtKB">
        <authorList>
            <consortium name="RefSeq"/>
        </authorList>
    </citation>
    <scope>IDENTIFICATION</scope>
</reference>
<feature type="compositionally biased region" description="Basic residues" evidence="1">
    <location>
        <begin position="1"/>
        <end position="10"/>
    </location>
</feature>
<sequence>MSDARKRHQHVSSGSQVSNINGSKKLEQIMGASTGEVIVGREIHNHPSFITTAELIQRSKKVAANQNKNEAPREHISATTDFADFLSQTTVDFPTQNSATFEGNN</sequence>
<feature type="region of interest" description="Disordered" evidence="1">
    <location>
        <begin position="1"/>
        <end position="25"/>
    </location>
</feature>